<dbReference type="Gene3D" id="3.30.420.40">
    <property type="match status" value="2"/>
</dbReference>
<sequence>GVGMAMPGPFDIESMSCVGPTTMEQWRGVDVLARLKAAVPFPVFVEVDSAAAAHGERLYGIGDTLKDFYYLYLGVGLGGSAIHDGQVIRGAWGNAGEIGHIPLVPDGALCPCGNRGCLERYLSLEAYERRRAEIGEAAWFHEITPIFRNAIVTIENLFDPSAIVLGGLAPRSLRQRLLDLTADLPGSLALRADRELPRVVLSKVDSDAVIRGAASLAVSQVFTPRPAAGETAGDTDDPFLRRSNKESIA</sequence>
<comment type="caution">
    <text evidence="3">The sequence shown here is derived from an EMBL/GenBank/DDBJ whole genome shotgun (WGS) entry which is preliminary data.</text>
</comment>
<dbReference type="SUPFAM" id="SSF53067">
    <property type="entry name" value="Actin-like ATPase domain"/>
    <property type="match status" value="2"/>
</dbReference>
<accession>A0AAE3TCH8</accession>
<dbReference type="InterPro" id="IPR043129">
    <property type="entry name" value="ATPase_NBD"/>
</dbReference>
<reference evidence="3" key="1">
    <citation type="submission" date="2023-03" db="EMBL/GenBank/DDBJ databases">
        <title>Multiphase analysis and comparison of six strains from genera Psychromarinibacter, Lutimaribacter, and Maritimibacter, including a novel species: Psychromarinibacter sediminicola sp. nov.</title>
        <authorList>
            <person name="Wang Y.-H."/>
            <person name="Ye M.-Q."/>
            <person name="Du Z.-J."/>
        </authorList>
    </citation>
    <scope>NUCLEOTIDE SEQUENCE</scope>
    <source>
        <strain evidence="3">C21-152</strain>
    </source>
</reference>
<evidence type="ECO:0000313" key="4">
    <source>
        <dbReference type="Proteomes" id="UP001220964"/>
    </source>
</evidence>
<gene>
    <name evidence="3" type="ORF">P1J78_25075</name>
</gene>
<dbReference type="InterPro" id="IPR000600">
    <property type="entry name" value="ROK"/>
</dbReference>
<comment type="similarity">
    <text evidence="1">Belongs to the ROK (NagC/XylR) family.</text>
</comment>
<name>A0AAE3TCH8_9RHOB</name>
<organism evidence="3 4">
    <name type="scientific">Psychromarinibacter sediminicola</name>
    <dbReference type="NCBI Taxonomy" id="3033385"/>
    <lineage>
        <taxon>Bacteria</taxon>
        <taxon>Pseudomonadati</taxon>
        <taxon>Pseudomonadota</taxon>
        <taxon>Alphaproteobacteria</taxon>
        <taxon>Rhodobacterales</taxon>
        <taxon>Paracoccaceae</taxon>
        <taxon>Psychromarinibacter</taxon>
    </lineage>
</organism>
<evidence type="ECO:0000256" key="1">
    <source>
        <dbReference type="ARBA" id="ARBA00006479"/>
    </source>
</evidence>
<keyword evidence="4" id="KW-1185">Reference proteome</keyword>
<feature type="non-terminal residue" evidence="3">
    <location>
        <position position="1"/>
    </location>
</feature>
<feature type="region of interest" description="Disordered" evidence="2">
    <location>
        <begin position="226"/>
        <end position="249"/>
    </location>
</feature>
<evidence type="ECO:0000313" key="3">
    <source>
        <dbReference type="EMBL" id="MDF0603984.1"/>
    </source>
</evidence>
<dbReference type="Proteomes" id="UP001220964">
    <property type="component" value="Unassembled WGS sequence"/>
</dbReference>
<dbReference type="EMBL" id="JARGYC010000216">
    <property type="protein sequence ID" value="MDF0603984.1"/>
    <property type="molecule type" value="Genomic_DNA"/>
</dbReference>
<evidence type="ECO:0000256" key="2">
    <source>
        <dbReference type="SAM" id="MobiDB-lite"/>
    </source>
</evidence>
<dbReference type="PANTHER" id="PTHR18964">
    <property type="entry name" value="ROK (REPRESSOR, ORF, KINASE) FAMILY"/>
    <property type="match status" value="1"/>
</dbReference>
<protein>
    <submittedName>
        <fullName evidence="3">ROK family protein</fullName>
    </submittedName>
</protein>
<dbReference type="PANTHER" id="PTHR18964:SF149">
    <property type="entry name" value="BIFUNCTIONAL UDP-N-ACETYLGLUCOSAMINE 2-EPIMERASE_N-ACETYLMANNOSAMINE KINASE"/>
    <property type="match status" value="1"/>
</dbReference>
<proteinExistence type="inferred from homology"/>
<dbReference type="RefSeq" id="WP_275570087.1">
    <property type="nucleotide sequence ID" value="NZ_JARGYC010000216.1"/>
</dbReference>
<dbReference type="AlphaFoldDB" id="A0AAE3TCH8"/>
<feature type="compositionally biased region" description="Basic and acidic residues" evidence="2">
    <location>
        <begin position="238"/>
        <end position="249"/>
    </location>
</feature>
<dbReference type="Pfam" id="PF00480">
    <property type="entry name" value="ROK"/>
    <property type="match status" value="1"/>
</dbReference>